<dbReference type="RefSeq" id="WP_139591282.1">
    <property type="nucleotide sequence ID" value="NZ_CP034772.1"/>
</dbReference>
<evidence type="ECO:0000313" key="3">
    <source>
        <dbReference type="Proteomes" id="UP000523362"/>
    </source>
</evidence>
<organism evidence="2 3">
    <name type="scientific">Listeria seeligeri</name>
    <dbReference type="NCBI Taxonomy" id="1640"/>
    <lineage>
        <taxon>Bacteria</taxon>
        <taxon>Bacillati</taxon>
        <taxon>Bacillota</taxon>
        <taxon>Bacilli</taxon>
        <taxon>Bacillales</taxon>
        <taxon>Listeriaceae</taxon>
        <taxon>Listeria</taxon>
    </lineage>
</organism>
<accession>A0A7X1C659</accession>
<name>A0A7X1C659_LISSE</name>
<proteinExistence type="predicted"/>
<dbReference type="Proteomes" id="UP000523362">
    <property type="component" value="Unassembled WGS sequence"/>
</dbReference>
<sequence length="122" mass="14654">MDENSYNLELQLQALQKQQREAETTLEALKREQNDQAWLEEDFARICHEEQEAMAYLREVWQSSKATNFGHYLEDVHEQEKASWRKQFQAKEEAIQTKLATCQKTMHQLDKQQRSIRKELIQ</sequence>
<gene>
    <name evidence="2" type="ORF">HB897_06320</name>
</gene>
<reference evidence="2 3" key="1">
    <citation type="submission" date="2020-03" db="EMBL/GenBank/DDBJ databases">
        <title>Soil Listeria distribution.</title>
        <authorList>
            <person name="Liao J."/>
            <person name="Wiedmann M."/>
        </authorList>
    </citation>
    <scope>NUCLEOTIDE SEQUENCE [LARGE SCALE GENOMIC DNA]</scope>
    <source>
        <strain evidence="2 3">FSL L7-1560</strain>
    </source>
</reference>
<evidence type="ECO:0000256" key="1">
    <source>
        <dbReference type="SAM" id="Coils"/>
    </source>
</evidence>
<evidence type="ECO:0000313" key="2">
    <source>
        <dbReference type="EMBL" id="MBC1485839.1"/>
    </source>
</evidence>
<dbReference type="EMBL" id="JAARRG010000003">
    <property type="protein sequence ID" value="MBC1485839.1"/>
    <property type="molecule type" value="Genomic_DNA"/>
</dbReference>
<keyword evidence="1" id="KW-0175">Coiled coil</keyword>
<dbReference type="AlphaFoldDB" id="A0A7X1C659"/>
<comment type="caution">
    <text evidence="2">The sequence shown here is derived from an EMBL/GenBank/DDBJ whole genome shotgun (WGS) entry which is preliminary data.</text>
</comment>
<feature type="coiled-coil region" evidence="1">
    <location>
        <begin position="5"/>
        <end position="35"/>
    </location>
</feature>
<protein>
    <submittedName>
        <fullName evidence="2">DNA double-strand break repair Rad50 ATPase</fullName>
    </submittedName>
</protein>